<keyword evidence="3" id="KW-0804">Transcription</keyword>
<evidence type="ECO:0000259" key="4">
    <source>
        <dbReference type="PROSITE" id="PS50956"/>
    </source>
</evidence>
<dbReference type="RefSeq" id="WP_033150433.1">
    <property type="nucleotide sequence ID" value="NZ_FNRF01000001.1"/>
</dbReference>
<dbReference type="PANTHER" id="PTHR30154">
    <property type="entry name" value="LEUCINE-RESPONSIVE REGULATORY PROTEIN"/>
    <property type="match status" value="1"/>
</dbReference>
<protein>
    <submittedName>
        <fullName evidence="6">Lrp/AsnC family transcriptional regulator, leucine-responsive regulatory protein</fullName>
    </submittedName>
</protein>
<dbReference type="Pfam" id="PF01037">
    <property type="entry name" value="AsnC_trans_reg"/>
    <property type="match status" value="1"/>
</dbReference>
<evidence type="ECO:0000313" key="5">
    <source>
        <dbReference type="EMBL" id="SDZ96944.1"/>
    </source>
</evidence>
<dbReference type="Gene3D" id="1.10.10.10">
    <property type="entry name" value="Winged helix-like DNA-binding domain superfamily/Winged helix DNA-binding domain"/>
    <property type="match status" value="1"/>
</dbReference>
<dbReference type="PROSITE" id="PS50956">
    <property type="entry name" value="HTH_ASNC_2"/>
    <property type="match status" value="1"/>
</dbReference>
<dbReference type="GO" id="GO:0005829">
    <property type="term" value="C:cytosol"/>
    <property type="evidence" value="ECO:0007669"/>
    <property type="project" value="TreeGrafter"/>
</dbReference>
<reference evidence="6 8" key="2">
    <citation type="submission" date="2016-11" db="EMBL/GenBank/DDBJ databases">
        <authorList>
            <person name="Jaros S."/>
            <person name="Januszkiewicz K."/>
            <person name="Wedrychowicz H."/>
        </authorList>
    </citation>
    <scope>NUCLEOTIDE SEQUENCE [LARGE SCALE GENOMIC DNA]</scope>
    <source>
        <strain evidence="6 8">BPI-34</strain>
    </source>
</reference>
<dbReference type="InterPro" id="IPR036390">
    <property type="entry name" value="WH_DNA-bd_sf"/>
</dbReference>
<dbReference type="SUPFAM" id="SSF54909">
    <property type="entry name" value="Dimeric alpha+beta barrel"/>
    <property type="match status" value="1"/>
</dbReference>
<dbReference type="SUPFAM" id="SSF46785">
    <property type="entry name" value="Winged helix' DNA-binding domain"/>
    <property type="match status" value="1"/>
</dbReference>
<evidence type="ECO:0000313" key="7">
    <source>
        <dbReference type="Proteomes" id="UP000182257"/>
    </source>
</evidence>
<evidence type="ECO:0000256" key="1">
    <source>
        <dbReference type="ARBA" id="ARBA00023015"/>
    </source>
</evidence>
<evidence type="ECO:0000256" key="2">
    <source>
        <dbReference type="ARBA" id="ARBA00023125"/>
    </source>
</evidence>
<dbReference type="SMART" id="SM00344">
    <property type="entry name" value="HTH_ASNC"/>
    <property type="match status" value="1"/>
</dbReference>
<dbReference type="InterPro" id="IPR000485">
    <property type="entry name" value="AsnC-type_HTH_dom"/>
</dbReference>
<dbReference type="AlphaFoldDB" id="A0A1M7KH68"/>
<keyword evidence="1" id="KW-0805">Transcription regulation</keyword>
<reference evidence="5 7" key="1">
    <citation type="submission" date="2016-10" db="EMBL/GenBank/DDBJ databases">
        <authorList>
            <person name="de Groot N.N."/>
        </authorList>
    </citation>
    <scope>NUCLEOTIDE SEQUENCE [LARGE SCALE GENOMIC DNA]</scope>
    <source>
        <strain evidence="5 7">D31d</strain>
    </source>
</reference>
<dbReference type="Gene3D" id="3.30.70.920">
    <property type="match status" value="1"/>
</dbReference>
<dbReference type="EMBL" id="FNRF01000001">
    <property type="protein sequence ID" value="SDZ96944.1"/>
    <property type="molecule type" value="Genomic_DNA"/>
</dbReference>
<proteinExistence type="predicted"/>
<dbReference type="InterPro" id="IPR036388">
    <property type="entry name" value="WH-like_DNA-bd_sf"/>
</dbReference>
<sequence length="155" mass="17900">MADILDETDLQILKTLQKNAKLTTKELADAVHLTPTPVFERQKRLERQGYIKKYVAILDPEKLGQGLQVFCKVKLKHINHEIADSFVRRIQRIPEVTECYNTSGAYDYLLKVRARDMKQYQEFVLNKLGEIESLASIESTFVMSEVKQNYGIHIG</sequence>
<dbReference type="Pfam" id="PF13412">
    <property type="entry name" value="HTH_24"/>
    <property type="match status" value="1"/>
</dbReference>
<dbReference type="Proteomes" id="UP000182257">
    <property type="component" value="Unassembled WGS sequence"/>
</dbReference>
<keyword evidence="2" id="KW-0238">DNA-binding</keyword>
<dbReference type="CDD" id="cd00090">
    <property type="entry name" value="HTH_ARSR"/>
    <property type="match status" value="1"/>
</dbReference>
<accession>A0A1M7KH68</accession>
<dbReference type="InterPro" id="IPR019888">
    <property type="entry name" value="Tscrpt_reg_AsnC-like"/>
</dbReference>
<dbReference type="InterPro" id="IPR011008">
    <property type="entry name" value="Dimeric_a/b-barrel"/>
</dbReference>
<dbReference type="OrthoDB" id="9800326at2"/>
<dbReference type="EMBL" id="FRCJ01000005">
    <property type="protein sequence ID" value="SHM64639.1"/>
    <property type="molecule type" value="Genomic_DNA"/>
</dbReference>
<dbReference type="GO" id="GO:0043200">
    <property type="term" value="P:response to amino acid"/>
    <property type="evidence" value="ECO:0007669"/>
    <property type="project" value="TreeGrafter"/>
</dbReference>
<evidence type="ECO:0000313" key="6">
    <source>
        <dbReference type="EMBL" id="SHM64639.1"/>
    </source>
</evidence>
<dbReference type="InterPro" id="IPR019887">
    <property type="entry name" value="Tscrpt_reg_AsnC/Lrp_C"/>
</dbReference>
<dbReference type="GO" id="GO:0043565">
    <property type="term" value="F:sequence-specific DNA binding"/>
    <property type="evidence" value="ECO:0007669"/>
    <property type="project" value="InterPro"/>
</dbReference>
<dbReference type="InterPro" id="IPR011991">
    <property type="entry name" value="ArsR-like_HTH"/>
</dbReference>
<evidence type="ECO:0000313" key="8">
    <source>
        <dbReference type="Proteomes" id="UP000184280"/>
    </source>
</evidence>
<evidence type="ECO:0000256" key="3">
    <source>
        <dbReference type="ARBA" id="ARBA00023163"/>
    </source>
</evidence>
<organism evidence="6 8">
    <name type="scientific">Xylanibacter ruminicola</name>
    <name type="common">Prevotella ruminicola</name>
    <dbReference type="NCBI Taxonomy" id="839"/>
    <lineage>
        <taxon>Bacteria</taxon>
        <taxon>Pseudomonadati</taxon>
        <taxon>Bacteroidota</taxon>
        <taxon>Bacteroidia</taxon>
        <taxon>Bacteroidales</taxon>
        <taxon>Prevotellaceae</taxon>
        <taxon>Xylanibacter</taxon>
    </lineage>
</organism>
<dbReference type="PRINTS" id="PR00033">
    <property type="entry name" value="HTHASNC"/>
</dbReference>
<dbReference type="GO" id="GO:0006355">
    <property type="term" value="P:regulation of DNA-templated transcription"/>
    <property type="evidence" value="ECO:0007669"/>
    <property type="project" value="UniProtKB-ARBA"/>
</dbReference>
<gene>
    <name evidence="6" type="ORF">SAMN04488494_2304</name>
    <name evidence="5" type="ORF">SAMN05216462_0153</name>
</gene>
<dbReference type="PANTHER" id="PTHR30154:SF34">
    <property type="entry name" value="TRANSCRIPTIONAL REGULATOR AZLB"/>
    <property type="match status" value="1"/>
</dbReference>
<name>A0A1M7KH68_XYLRU</name>
<dbReference type="Proteomes" id="UP000184280">
    <property type="component" value="Unassembled WGS sequence"/>
</dbReference>
<feature type="domain" description="HTH asnC-type" evidence="4">
    <location>
        <begin position="5"/>
        <end position="66"/>
    </location>
</feature>